<evidence type="ECO:0000313" key="1">
    <source>
        <dbReference type="EMBL" id="MBB5494789.1"/>
    </source>
</evidence>
<accession>A0A840WCR0</accession>
<dbReference type="Proteomes" id="UP000579647">
    <property type="component" value="Unassembled WGS sequence"/>
</dbReference>
<dbReference type="InterPro" id="IPR036890">
    <property type="entry name" value="HATPase_C_sf"/>
</dbReference>
<comment type="caution">
    <text evidence="1">The sequence shown here is derived from an EMBL/GenBank/DDBJ whole genome shotgun (WGS) entry which is preliminary data.</text>
</comment>
<dbReference type="RefSeq" id="WP_184368785.1">
    <property type="nucleotide sequence ID" value="NZ_BAAAKM010000063.1"/>
</dbReference>
<dbReference type="AlphaFoldDB" id="A0A840WCR0"/>
<organism evidence="1 2">
    <name type="scientific">Nocardiopsis metallicus</name>
    <dbReference type="NCBI Taxonomy" id="179819"/>
    <lineage>
        <taxon>Bacteria</taxon>
        <taxon>Bacillati</taxon>
        <taxon>Actinomycetota</taxon>
        <taxon>Actinomycetes</taxon>
        <taxon>Streptosporangiales</taxon>
        <taxon>Nocardiopsidaceae</taxon>
        <taxon>Nocardiopsis</taxon>
    </lineage>
</organism>
<dbReference type="EMBL" id="JACHDO010000001">
    <property type="protein sequence ID" value="MBB5494789.1"/>
    <property type="molecule type" value="Genomic_DNA"/>
</dbReference>
<reference evidence="1 2" key="1">
    <citation type="submission" date="2020-08" db="EMBL/GenBank/DDBJ databases">
        <title>Sequencing the genomes of 1000 actinobacteria strains.</title>
        <authorList>
            <person name="Klenk H.-P."/>
        </authorList>
    </citation>
    <scope>NUCLEOTIDE SEQUENCE [LARGE SCALE GENOMIC DNA]</scope>
    <source>
        <strain evidence="1 2">DSM 44598</strain>
    </source>
</reference>
<proteinExistence type="predicted"/>
<evidence type="ECO:0008006" key="3">
    <source>
        <dbReference type="Google" id="ProtNLM"/>
    </source>
</evidence>
<gene>
    <name evidence="1" type="ORF">HNR07_005926</name>
</gene>
<dbReference type="SUPFAM" id="SSF55874">
    <property type="entry name" value="ATPase domain of HSP90 chaperone/DNA topoisomerase II/histidine kinase"/>
    <property type="match status" value="1"/>
</dbReference>
<protein>
    <recommendedName>
        <fullName evidence="3">ATP-binding protein</fullName>
    </recommendedName>
</protein>
<sequence length="164" mass="17786">MQSTVNRPPRTRSAQGPPPLYQELLYSQAGKRGILVGPTHSAAMAAQNWVQDRTRESLDGSDQAVVISGRAAKVAWLLMDNALKHTRSGTPVGSLKVELTNSKFLLTVAVTDGGPPLFTERQSFPEERADGSGGLNEVRRLSVDWWWEGNAGTPLTVSAHIELP</sequence>
<evidence type="ECO:0000313" key="2">
    <source>
        <dbReference type="Proteomes" id="UP000579647"/>
    </source>
</evidence>
<dbReference type="Gene3D" id="3.30.565.10">
    <property type="entry name" value="Histidine kinase-like ATPase, C-terminal domain"/>
    <property type="match status" value="1"/>
</dbReference>
<keyword evidence="2" id="KW-1185">Reference proteome</keyword>
<name>A0A840WCR0_9ACTN</name>